<sequence>MFHVKHREGLAGVALLHDGCGDGAVLVETHELVVVLDVDKPRALAEPVDLPGFLFVAERGAIVPPR</sequence>
<protein>
    <submittedName>
        <fullName evidence="2">Uncharacterized protein</fullName>
    </submittedName>
</protein>
<accession>A0A3N0J218</accession>
<organism evidence="2 4">
    <name type="scientific">Eggerthella sinensis</name>
    <dbReference type="NCBI Taxonomy" id="242230"/>
    <lineage>
        <taxon>Bacteria</taxon>
        <taxon>Bacillati</taxon>
        <taxon>Actinomycetota</taxon>
        <taxon>Coriobacteriia</taxon>
        <taxon>Eggerthellales</taxon>
        <taxon>Eggerthellaceae</taxon>
        <taxon>Eggerthella</taxon>
    </lineage>
</organism>
<evidence type="ECO:0000313" key="3">
    <source>
        <dbReference type="Proteomes" id="UP000253817"/>
    </source>
</evidence>
<comment type="caution">
    <text evidence="2">The sequence shown here is derived from an EMBL/GenBank/DDBJ whole genome shotgun (WGS) entry which is preliminary data.</text>
</comment>
<dbReference type="EMBL" id="QICC01000002">
    <property type="protein sequence ID" value="RNM43293.1"/>
    <property type="molecule type" value="Genomic_DNA"/>
</dbReference>
<dbReference type="EMBL" id="PPTT01000003">
    <property type="protein sequence ID" value="RDB71128.1"/>
    <property type="molecule type" value="Genomic_DNA"/>
</dbReference>
<name>A0A3N0J218_9ACTN</name>
<dbReference type="Proteomes" id="UP000253817">
    <property type="component" value="Unassembled WGS sequence"/>
</dbReference>
<keyword evidence="3" id="KW-1185">Reference proteome</keyword>
<dbReference type="Proteomes" id="UP000270112">
    <property type="component" value="Unassembled WGS sequence"/>
</dbReference>
<evidence type="ECO:0000313" key="2">
    <source>
        <dbReference type="EMBL" id="RNM43293.1"/>
    </source>
</evidence>
<reference evidence="2" key="3">
    <citation type="journal article" date="2019" name="Microbiol. Resour. Announc.">
        <title>Draft Genome Sequences of Type Strains of Gordonibacter faecihominis, Paraeggerthella hongkongensis, Parvibacter caecicola,Slackia equolifaciens, Slackia faecicanis, and Slackia isoflavoniconvertens.</title>
        <authorList>
            <person name="Danylec N."/>
            <person name="Stoll D.A."/>
            <person name="Dotsch A."/>
            <person name="Huch M."/>
        </authorList>
    </citation>
    <scope>NUCLEOTIDE SEQUENCE</scope>
    <source>
        <strain evidence="2">DSM 16107</strain>
    </source>
</reference>
<evidence type="ECO:0000313" key="1">
    <source>
        <dbReference type="EMBL" id="RDB71128.1"/>
    </source>
</evidence>
<reference evidence="4" key="2">
    <citation type="submission" date="2018-05" db="EMBL/GenBank/DDBJ databases">
        <title>Genome Sequencing of selected type strains of the family Eggerthellaceae.</title>
        <authorList>
            <person name="Danylec N."/>
            <person name="Stoll D.A."/>
            <person name="Doetsch A."/>
            <person name="Huch M."/>
        </authorList>
    </citation>
    <scope>NUCLEOTIDE SEQUENCE [LARGE SCALE GENOMIC DNA]</scope>
    <source>
        <strain evidence="4">DSM 16107</strain>
    </source>
</reference>
<evidence type="ECO:0000313" key="4">
    <source>
        <dbReference type="Proteomes" id="UP000270112"/>
    </source>
</evidence>
<reference evidence="1 3" key="1">
    <citation type="journal article" date="2018" name="Elife">
        <title>Discovery and characterization of a prevalent human gut bacterial enzyme sufficient for the inactivation of a family of plant toxins.</title>
        <authorList>
            <person name="Koppel N."/>
            <person name="Bisanz J.E."/>
            <person name="Pandelia M.E."/>
            <person name="Turnbaugh P.J."/>
            <person name="Balskus E.P."/>
        </authorList>
    </citation>
    <scope>NUCLEOTIDE SEQUENCE [LARGE SCALE GENOMIC DNA]</scope>
    <source>
        <strain evidence="1 3">DSM 16107</strain>
    </source>
</reference>
<gene>
    <name evidence="1" type="ORF">C1876_02530</name>
    <name evidence="2" type="ORF">DMP09_01140</name>
</gene>
<dbReference type="AlphaFoldDB" id="A0A3N0J218"/>
<proteinExistence type="predicted"/>